<organism evidence="2 3">
    <name type="scientific">Aequorivita viscosa</name>
    <dbReference type="NCBI Taxonomy" id="797419"/>
    <lineage>
        <taxon>Bacteria</taxon>
        <taxon>Pseudomonadati</taxon>
        <taxon>Bacteroidota</taxon>
        <taxon>Flavobacteriia</taxon>
        <taxon>Flavobacteriales</taxon>
        <taxon>Flavobacteriaceae</taxon>
        <taxon>Aequorivita</taxon>
    </lineage>
</organism>
<proteinExistence type="predicted"/>
<feature type="signal peptide" evidence="1">
    <location>
        <begin position="1"/>
        <end position="19"/>
    </location>
</feature>
<keyword evidence="3" id="KW-1185">Reference proteome</keyword>
<accession>A0A1M6JCZ5</accession>
<dbReference type="EMBL" id="FQYV01000017">
    <property type="protein sequence ID" value="SHJ44616.1"/>
    <property type="molecule type" value="Genomic_DNA"/>
</dbReference>
<evidence type="ECO:0000313" key="2">
    <source>
        <dbReference type="EMBL" id="SHJ44616.1"/>
    </source>
</evidence>
<protein>
    <submittedName>
        <fullName evidence="2">Outer membrane protein beta-barrel domain-containing protein</fullName>
    </submittedName>
</protein>
<dbReference type="OrthoDB" id="921445at2"/>
<gene>
    <name evidence="2" type="ORF">SAMN04487908_11717</name>
</gene>
<feature type="chain" id="PRO_5009918669" evidence="1">
    <location>
        <begin position="20"/>
        <end position="404"/>
    </location>
</feature>
<dbReference type="AlphaFoldDB" id="A0A1M6JCZ5"/>
<dbReference type="STRING" id="797419.SAMN05216556_11717"/>
<dbReference type="RefSeq" id="WP_073219117.1">
    <property type="nucleotide sequence ID" value="NZ_FNNS01000017.1"/>
</dbReference>
<reference evidence="3" key="1">
    <citation type="submission" date="2016-11" db="EMBL/GenBank/DDBJ databases">
        <authorList>
            <person name="Varghese N."/>
            <person name="Submissions S."/>
        </authorList>
    </citation>
    <scope>NUCLEOTIDE SEQUENCE [LARGE SCALE GENOMIC DNA]</scope>
    <source>
        <strain evidence="3">DSM 26349</strain>
    </source>
</reference>
<sequence>MKLKLLFATIILSTISAISQTNFEPGYIIQTDGTKINCLIKNEDWKGRPTTFIYKLEENGVLKLGHTNEVSAFGSAESFKYVKATVQVDQSSDNVNNLSDVRTPIMKEQTLFLKTLVEGKASLYYTQVEGVSRYFYSLENGTIEQLINKRFLATPTQIGKNERYKQQLALALTCNNLSEKNFEALQYKTKSLVNIITKYNTCENSEVVVFNKNKQKGKFNLSIRPGVTFSSFSLQRYGDDEVNFDTNTGIRIGLEAEYILPFNNGKWSIFIEPTYRNYKTEKNVLYKEWVTTQKYTLVSVEYNSIELPMGGRHYMFLNQNAAIFVDAAVIMDVSTLDSNMNSSISSRYDLNISADAALAFGVGFRFKNKYSLEARYHSPRQLLNYDNFNSAYNSFAIIAGYNFL</sequence>
<name>A0A1M6JCZ5_9FLAO</name>
<keyword evidence="1" id="KW-0732">Signal</keyword>
<dbReference type="Proteomes" id="UP000184172">
    <property type="component" value="Unassembled WGS sequence"/>
</dbReference>
<evidence type="ECO:0000256" key="1">
    <source>
        <dbReference type="SAM" id="SignalP"/>
    </source>
</evidence>
<evidence type="ECO:0000313" key="3">
    <source>
        <dbReference type="Proteomes" id="UP000184172"/>
    </source>
</evidence>